<feature type="transmembrane region" description="Helical" evidence="6">
    <location>
        <begin position="82"/>
        <end position="107"/>
    </location>
</feature>
<evidence type="ECO:0000256" key="2">
    <source>
        <dbReference type="ARBA" id="ARBA00009190"/>
    </source>
</evidence>
<accession>A0A183AR84</accession>
<dbReference type="AlphaFoldDB" id="A0A183AR84"/>
<dbReference type="GO" id="GO:0032468">
    <property type="term" value="P:Golgi calcium ion homeostasis"/>
    <property type="evidence" value="ECO:0007669"/>
    <property type="project" value="TreeGrafter"/>
</dbReference>
<keyword evidence="3 6" id="KW-0812">Transmembrane</keyword>
<protein>
    <recommendedName>
        <fullName evidence="6">GDT1 family protein</fullName>
    </recommendedName>
</protein>
<organism evidence="7">
    <name type="scientific">Echinostoma caproni</name>
    <dbReference type="NCBI Taxonomy" id="27848"/>
    <lineage>
        <taxon>Eukaryota</taxon>
        <taxon>Metazoa</taxon>
        <taxon>Spiralia</taxon>
        <taxon>Lophotrochozoa</taxon>
        <taxon>Platyhelminthes</taxon>
        <taxon>Trematoda</taxon>
        <taxon>Digenea</taxon>
        <taxon>Plagiorchiida</taxon>
        <taxon>Echinostomata</taxon>
        <taxon>Echinostomatoidea</taxon>
        <taxon>Echinostomatidae</taxon>
        <taxon>Echinostoma</taxon>
    </lineage>
</organism>
<feature type="transmembrane region" description="Helical" evidence="6">
    <location>
        <begin position="50"/>
        <end position="70"/>
    </location>
</feature>
<dbReference type="PANTHER" id="PTHR12608:SF1">
    <property type="entry name" value="TRANSMEMBRANE PROTEIN 165"/>
    <property type="match status" value="1"/>
</dbReference>
<comment type="similarity">
    <text evidence="2 6">Belongs to the GDT1 family.</text>
</comment>
<keyword evidence="5 6" id="KW-0472">Membrane</keyword>
<dbReference type="InterPro" id="IPR049555">
    <property type="entry name" value="GDT1-like_CS"/>
</dbReference>
<dbReference type="GO" id="GO:0016020">
    <property type="term" value="C:membrane"/>
    <property type="evidence" value="ECO:0007669"/>
    <property type="project" value="UniProtKB-SubCell"/>
</dbReference>
<evidence type="ECO:0000256" key="1">
    <source>
        <dbReference type="ARBA" id="ARBA00004141"/>
    </source>
</evidence>
<evidence type="ECO:0000313" key="7">
    <source>
        <dbReference type="WBParaSite" id="ECPE_0000949801-mRNA-1"/>
    </source>
</evidence>
<sequence>LDLGTYYVMPSHLYIICCLTIALCIGVTLSDSVANPNAVAPQKFWDQFLHGFYASLYVIVISELGDKTFFIAAIMSMQHSRCLVYSGAMGALATMTVLSAMLGYATTVIPRKLTYYTSGVLFFIFGIKMLFDAYKMSPSDVQEEYEEVKQQLSNTVDPELGKLESSTPDSSFTTQVRVTIRRMFSPILAEAFILTFLAEWGDRSQITTIVMAATKVSHSVIEERDLGLHSNLPANKRLWLRTVIILLIVWTP</sequence>
<evidence type="ECO:0000256" key="3">
    <source>
        <dbReference type="ARBA" id="ARBA00022692"/>
    </source>
</evidence>
<proteinExistence type="inferred from homology"/>
<dbReference type="GO" id="GO:0032472">
    <property type="term" value="P:Golgi calcium ion transport"/>
    <property type="evidence" value="ECO:0007669"/>
    <property type="project" value="TreeGrafter"/>
</dbReference>
<name>A0A183AR84_9TREM</name>
<feature type="transmembrane region" description="Helical" evidence="6">
    <location>
        <begin position="12"/>
        <end position="30"/>
    </location>
</feature>
<dbReference type="PROSITE" id="PS01214">
    <property type="entry name" value="UPF0016"/>
    <property type="match status" value="1"/>
</dbReference>
<dbReference type="GO" id="GO:0005794">
    <property type="term" value="C:Golgi apparatus"/>
    <property type="evidence" value="ECO:0007669"/>
    <property type="project" value="TreeGrafter"/>
</dbReference>
<dbReference type="PANTHER" id="PTHR12608">
    <property type="entry name" value="TRANSMEMBRANE PROTEIN HTP-1 RELATED"/>
    <property type="match status" value="1"/>
</dbReference>
<comment type="caution">
    <text evidence="6">Lacks conserved residue(s) required for the propagation of feature annotation.</text>
</comment>
<feature type="transmembrane region" description="Helical" evidence="6">
    <location>
        <begin position="113"/>
        <end position="131"/>
    </location>
</feature>
<reference evidence="7" key="1">
    <citation type="submission" date="2016-06" db="UniProtKB">
        <authorList>
            <consortium name="WormBaseParasite"/>
        </authorList>
    </citation>
    <scope>IDENTIFICATION</scope>
</reference>
<dbReference type="Pfam" id="PF01169">
    <property type="entry name" value="GDT1"/>
    <property type="match status" value="2"/>
</dbReference>
<dbReference type="GO" id="GO:0015085">
    <property type="term" value="F:calcium ion transmembrane transporter activity"/>
    <property type="evidence" value="ECO:0007669"/>
    <property type="project" value="TreeGrafter"/>
</dbReference>
<evidence type="ECO:0000256" key="4">
    <source>
        <dbReference type="ARBA" id="ARBA00022989"/>
    </source>
</evidence>
<comment type="subcellular location">
    <subcellularLocation>
        <location evidence="1 6">Membrane</location>
        <topology evidence="1 6">Multi-pass membrane protein</topology>
    </subcellularLocation>
</comment>
<evidence type="ECO:0000256" key="6">
    <source>
        <dbReference type="RuleBase" id="RU365102"/>
    </source>
</evidence>
<dbReference type="InterPro" id="IPR001727">
    <property type="entry name" value="GDT1-like"/>
</dbReference>
<keyword evidence="4 6" id="KW-1133">Transmembrane helix</keyword>
<dbReference type="GO" id="GO:0005384">
    <property type="term" value="F:manganese ion transmembrane transporter activity"/>
    <property type="evidence" value="ECO:0007669"/>
    <property type="project" value="TreeGrafter"/>
</dbReference>
<dbReference type="WBParaSite" id="ECPE_0000949801-mRNA-1">
    <property type="protein sequence ID" value="ECPE_0000949801-mRNA-1"/>
    <property type="gene ID" value="ECPE_0000949801"/>
</dbReference>
<evidence type="ECO:0000256" key="5">
    <source>
        <dbReference type="ARBA" id="ARBA00023136"/>
    </source>
</evidence>